<feature type="region of interest" description="Disordered" evidence="1">
    <location>
        <begin position="205"/>
        <end position="229"/>
    </location>
</feature>
<dbReference type="AlphaFoldDB" id="A0A0F9PLK6"/>
<evidence type="ECO:0000256" key="1">
    <source>
        <dbReference type="SAM" id="MobiDB-lite"/>
    </source>
</evidence>
<dbReference type="GO" id="GO:0045881">
    <property type="term" value="P:positive regulation of sporulation resulting in formation of a cellular spore"/>
    <property type="evidence" value="ECO:0007669"/>
    <property type="project" value="TreeGrafter"/>
</dbReference>
<dbReference type="InterPro" id="IPR050336">
    <property type="entry name" value="Chromosome_partition/occlusion"/>
</dbReference>
<feature type="domain" description="ParB-like N-terminal" evidence="2">
    <location>
        <begin position="13"/>
        <end position="111"/>
    </location>
</feature>
<evidence type="ECO:0000313" key="3">
    <source>
        <dbReference type="EMBL" id="KKN32665.1"/>
    </source>
</evidence>
<dbReference type="GO" id="GO:0003677">
    <property type="term" value="F:DNA binding"/>
    <property type="evidence" value="ECO:0007669"/>
    <property type="project" value="InterPro"/>
</dbReference>
<dbReference type="SUPFAM" id="SSF110849">
    <property type="entry name" value="ParB/Sulfiredoxin"/>
    <property type="match status" value="1"/>
</dbReference>
<evidence type="ECO:0000259" key="2">
    <source>
        <dbReference type="SMART" id="SM00470"/>
    </source>
</evidence>
<dbReference type="InterPro" id="IPR036086">
    <property type="entry name" value="ParB/Sulfiredoxin_sf"/>
</dbReference>
<comment type="caution">
    <text evidence="3">The sequence shown here is derived from an EMBL/GenBank/DDBJ whole genome shotgun (WGS) entry which is preliminary data.</text>
</comment>
<sequence>MTASSTMKVFDLLMTDIFFDQSFNCRGPILPIDVIDLARSIQERGLIQPVAVAPLQDQKLLDNPGKKYLLIAGYRRFTAFKINKATVIQAIIREDMTNEADARFFNLSENLQRKELNILQEALALSKLEALGISETIAAERLNMSRGWVQVRYMVLRLPVEVQEEIAAGWLSQIQIRDAYSHFKVRGKQGCFEIVKQFKDDKLKGRKGTRQKVKKSKEKTLQEKKKRSRDEMFKMQKHIFANLGGNSVITRTLAWCAGEITTMDYHLSLRDYAKGQDQNYRMP</sequence>
<dbReference type="SUPFAM" id="SSF109709">
    <property type="entry name" value="KorB DNA-binding domain-like"/>
    <property type="match status" value="1"/>
</dbReference>
<dbReference type="InterPro" id="IPR004437">
    <property type="entry name" value="ParB/RepB/Spo0J"/>
</dbReference>
<dbReference type="NCBIfam" id="TIGR00180">
    <property type="entry name" value="parB_part"/>
    <property type="match status" value="1"/>
</dbReference>
<accession>A0A0F9PLK6</accession>
<name>A0A0F9PLK6_9ZZZZ</name>
<reference evidence="3" key="1">
    <citation type="journal article" date="2015" name="Nature">
        <title>Complex archaea that bridge the gap between prokaryotes and eukaryotes.</title>
        <authorList>
            <person name="Spang A."/>
            <person name="Saw J.H."/>
            <person name="Jorgensen S.L."/>
            <person name="Zaremba-Niedzwiedzka K."/>
            <person name="Martijn J."/>
            <person name="Lind A.E."/>
            <person name="van Eijk R."/>
            <person name="Schleper C."/>
            <person name="Guy L."/>
            <person name="Ettema T.J."/>
        </authorList>
    </citation>
    <scope>NUCLEOTIDE SEQUENCE</scope>
</reference>
<proteinExistence type="predicted"/>
<feature type="compositionally biased region" description="Basic residues" evidence="1">
    <location>
        <begin position="205"/>
        <end position="217"/>
    </location>
</feature>
<dbReference type="PANTHER" id="PTHR33375:SF1">
    <property type="entry name" value="CHROMOSOME-PARTITIONING PROTEIN PARB-RELATED"/>
    <property type="match status" value="1"/>
</dbReference>
<dbReference type="PANTHER" id="PTHR33375">
    <property type="entry name" value="CHROMOSOME-PARTITIONING PROTEIN PARB-RELATED"/>
    <property type="match status" value="1"/>
</dbReference>
<gene>
    <name evidence="3" type="ORF">LCGC14_0811570</name>
</gene>
<dbReference type="InterPro" id="IPR003115">
    <property type="entry name" value="ParB_N"/>
</dbReference>
<dbReference type="EMBL" id="LAZR01002236">
    <property type="protein sequence ID" value="KKN32665.1"/>
    <property type="molecule type" value="Genomic_DNA"/>
</dbReference>
<dbReference type="Gene3D" id="3.90.1530.30">
    <property type="match status" value="1"/>
</dbReference>
<dbReference type="GO" id="GO:0007059">
    <property type="term" value="P:chromosome segregation"/>
    <property type="evidence" value="ECO:0007669"/>
    <property type="project" value="TreeGrafter"/>
</dbReference>
<dbReference type="Gene3D" id="1.10.10.2830">
    <property type="match status" value="1"/>
</dbReference>
<protein>
    <recommendedName>
        <fullName evidence="2">ParB-like N-terminal domain-containing protein</fullName>
    </recommendedName>
</protein>
<dbReference type="Pfam" id="PF02195">
    <property type="entry name" value="ParB_N"/>
    <property type="match status" value="1"/>
</dbReference>
<organism evidence="3">
    <name type="scientific">marine sediment metagenome</name>
    <dbReference type="NCBI Taxonomy" id="412755"/>
    <lineage>
        <taxon>unclassified sequences</taxon>
        <taxon>metagenomes</taxon>
        <taxon>ecological metagenomes</taxon>
    </lineage>
</organism>
<dbReference type="GO" id="GO:0005694">
    <property type="term" value="C:chromosome"/>
    <property type="evidence" value="ECO:0007669"/>
    <property type="project" value="TreeGrafter"/>
</dbReference>
<dbReference type="SMART" id="SM00470">
    <property type="entry name" value="ParB"/>
    <property type="match status" value="1"/>
</dbReference>
<feature type="compositionally biased region" description="Basic and acidic residues" evidence="1">
    <location>
        <begin position="218"/>
        <end position="229"/>
    </location>
</feature>